<dbReference type="PANTHER" id="PTHR33286:SF44">
    <property type="entry name" value="5A2 PROTEIN"/>
    <property type="match status" value="1"/>
</dbReference>
<keyword evidence="1" id="KW-0732">Signal</keyword>
<accession>A0A835EPL1</accession>
<dbReference type="InterPro" id="IPR016140">
    <property type="entry name" value="Bifunc_inhib/LTP/seed_store"/>
</dbReference>
<dbReference type="Pfam" id="PF14368">
    <property type="entry name" value="LTP_2"/>
    <property type="match status" value="1"/>
</dbReference>
<dbReference type="Gene3D" id="1.10.110.10">
    <property type="entry name" value="Plant lipid-transfer and hydrophobic proteins"/>
    <property type="match status" value="1"/>
</dbReference>
<evidence type="ECO:0000259" key="2">
    <source>
        <dbReference type="Pfam" id="PF14368"/>
    </source>
</evidence>
<evidence type="ECO:0000313" key="3">
    <source>
        <dbReference type="EMBL" id="KAF8703454.1"/>
    </source>
</evidence>
<dbReference type="OrthoDB" id="635304at2759"/>
<organism evidence="3 4">
    <name type="scientific">Digitaria exilis</name>
    <dbReference type="NCBI Taxonomy" id="1010633"/>
    <lineage>
        <taxon>Eukaryota</taxon>
        <taxon>Viridiplantae</taxon>
        <taxon>Streptophyta</taxon>
        <taxon>Embryophyta</taxon>
        <taxon>Tracheophyta</taxon>
        <taxon>Spermatophyta</taxon>
        <taxon>Magnoliopsida</taxon>
        <taxon>Liliopsida</taxon>
        <taxon>Poales</taxon>
        <taxon>Poaceae</taxon>
        <taxon>PACMAD clade</taxon>
        <taxon>Panicoideae</taxon>
        <taxon>Panicodae</taxon>
        <taxon>Paniceae</taxon>
        <taxon>Anthephorinae</taxon>
        <taxon>Digitaria</taxon>
    </lineage>
</organism>
<dbReference type="SUPFAM" id="SSF47699">
    <property type="entry name" value="Bifunctional inhibitor/lipid-transfer protein/seed storage 2S albumin"/>
    <property type="match status" value="1"/>
</dbReference>
<sequence length="127" mass="14087">MTIKVIFQVLVFVLVLAMFTTHQAWGEGDCDRQKKSVLIKCRKTVELGTDYVRPNRKCCDAVKTSDMVCICLALSLDDEYHVSVVKLVDAAEECGNPVPAGNKCGSKNLVLFVLFFPKRNSVVLLCS</sequence>
<comment type="caution">
    <text evidence="3">The sequence shown here is derived from an EMBL/GenBank/DDBJ whole genome shotgun (WGS) entry which is preliminary data.</text>
</comment>
<feature type="domain" description="Bifunctional inhibitor/plant lipid transfer protein/seed storage helical" evidence="2">
    <location>
        <begin position="11"/>
        <end position="104"/>
    </location>
</feature>
<feature type="chain" id="PRO_5033061382" description="Bifunctional inhibitor/plant lipid transfer protein/seed storage helical domain-containing protein" evidence="1">
    <location>
        <begin position="27"/>
        <end position="127"/>
    </location>
</feature>
<reference evidence="3" key="1">
    <citation type="submission" date="2020-07" db="EMBL/GenBank/DDBJ databases">
        <title>Genome sequence and genetic diversity analysis of an under-domesticated orphan crop, white fonio (Digitaria exilis).</title>
        <authorList>
            <person name="Bennetzen J.L."/>
            <person name="Chen S."/>
            <person name="Ma X."/>
            <person name="Wang X."/>
            <person name="Yssel A.E.J."/>
            <person name="Chaluvadi S.R."/>
            <person name="Johnson M."/>
            <person name="Gangashetty P."/>
            <person name="Hamidou F."/>
            <person name="Sanogo M.D."/>
            <person name="Zwaenepoel A."/>
            <person name="Wallace J."/>
            <person name="Van De Peer Y."/>
            <person name="Van Deynze A."/>
        </authorList>
    </citation>
    <scope>NUCLEOTIDE SEQUENCE</scope>
    <source>
        <tissue evidence="3">Leaves</tissue>
    </source>
</reference>
<dbReference type="Proteomes" id="UP000636709">
    <property type="component" value="Unassembled WGS sequence"/>
</dbReference>
<feature type="signal peptide" evidence="1">
    <location>
        <begin position="1"/>
        <end position="26"/>
    </location>
</feature>
<keyword evidence="4" id="KW-1185">Reference proteome</keyword>
<proteinExistence type="predicted"/>
<dbReference type="InterPro" id="IPR036312">
    <property type="entry name" value="Bifun_inhib/LTP/seed_sf"/>
</dbReference>
<evidence type="ECO:0000256" key="1">
    <source>
        <dbReference type="SAM" id="SignalP"/>
    </source>
</evidence>
<evidence type="ECO:0000313" key="4">
    <source>
        <dbReference type="Proteomes" id="UP000636709"/>
    </source>
</evidence>
<dbReference type="PANTHER" id="PTHR33286">
    <property type="entry name" value="BIFUNCTIONAL INHIBITOR/LIPID-TRANSFER PROTEIN/SEED STORAGE 2S ALBUMIN SUPERFAMILY PROTEIN"/>
    <property type="match status" value="1"/>
</dbReference>
<name>A0A835EPL1_9POAL</name>
<dbReference type="EMBL" id="JACEFO010001778">
    <property type="protein sequence ID" value="KAF8703454.1"/>
    <property type="molecule type" value="Genomic_DNA"/>
</dbReference>
<protein>
    <recommendedName>
        <fullName evidence="2">Bifunctional inhibitor/plant lipid transfer protein/seed storage helical domain-containing protein</fullName>
    </recommendedName>
</protein>
<dbReference type="AlphaFoldDB" id="A0A835EPL1"/>
<gene>
    <name evidence="3" type="ORF">HU200_032261</name>
</gene>